<proteinExistence type="predicted"/>
<sequence>MEVSASVGRGTWGKSAALHRTVMSFFKEYGGCFGGASGDQHRQAGCRCRGQTSTSRRLHSARAEPQQAGKRRAEEKGSRRRDKVEEIGDANEEVGDGEKEARDMNKEVIETNEENADSRRETTTTEEIGVGLLVAQKWTSHPE</sequence>
<dbReference type="EMBL" id="JANPWB010000003">
    <property type="protein sequence ID" value="KAJ1202434.1"/>
    <property type="molecule type" value="Genomic_DNA"/>
</dbReference>
<evidence type="ECO:0000256" key="1">
    <source>
        <dbReference type="SAM" id="MobiDB-lite"/>
    </source>
</evidence>
<dbReference type="Proteomes" id="UP001066276">
    <property type="component" value="Chromosome 2_1"/>
</dbReference>
<feature type="compositionally biased region" description="Basic and acidic residues" evidence="1">
    <location>
        <begin position="96"/>
        <end position="109"/>
    </location>
</feature>
<reference evidence="2" key="1">
    <citation type="journal article" date="2022" name="bioRxiv">
        <title>Sequencing and chromosome-scale assembly of the giantPleurodeles waltlgenome.</title>
        <authorList>
            <person name="Brown T."/>
            <person name="Elewa A."/>
            <person name="Iarovenko S."/>
            <person name="Subramanian E."/>
            <person name="Araus A.J."/>
            <person name="Petzold A."/>
            <person name="Susuki M."/>
            <person name="Suzuki K.-i.T."/>
            <person name="Hayashi T."/>
            <person name="Toyoda A."/>
            <person name="Oliveira C."/>
            <person name="Osipova E."/>
            <person name="Leigh N.D."/>
            <person name="Simon A."/>
            <person name="Yun M.H."/>
        </authorList>
    </citation>
    <scope>NUCLEOTIDE SEQUENCE</scope>
    <source>
        <strain evidence="2">20211129_DDA</strain>
        <tissue evidence="2">Liver</tissue>
    </source>
</reference>
<protein>
    <submittedName>
        <fullName evidence="2">Uncharacterized protein</fullName>
    </submittedName>
</protein>
<feature type="region of interest" description="Disordered" evidence="1">
    <location>
        <begin position="38"/>
        <end position="143"/>
    </location>
</feature>
<keyword evidence="3" id="KW-1185">Reference proteome</keyword>
<name>A0AAV7VQT6_PLEWA</name>
<organism evidence="2 3">
    <name type="scientific">Pleurodeles waltl</name>
    <name type="common">Iberian ribbed newt</name>
    <dbReference type="NCBI Taxonomy" id="8319"/>
    <lineage>
        <taxon>Eukaryota</taxon>
        <taxon>Metazoa</taxon>
        <taxon>Chordata</taxon>
        <taxon>Craniata</taxon>
        <taxon>Vertebrata</taxon>
        <taxon>Euteleostomi</taxon>
        <taxon>Amphibia</taxon>
        <taxon>Batrachia</taxon>
        <taxon>Caudata</taxon>
        <taxon>Salamandroidea</taxon>
        <taxon>Salamandridae</taxon>
        <taxon>Pleurodelinae</taxon>
        <taxon>Pleurodeles</taxon>
    </lineage>
</organism>
<dbReference type="AlphaFoldDB" id="A0AAV7VQT6"/>
<gene>
    <name evidence="2" type="ORF">NDU88_006234</name>
</gene>
<feature type="compositionally biased region" description="Basic and acidic residues" evidence="1">
    <location>
        <begin position="71"/>
        <end position="86"/>
    </location>
</feature>
<accession>A0AAV7VQT6</accession>
<comment type="caution">
    <text evidence="2">The sequence shown here is derived from an EMBL/GenBank/DDBJ whole genome shotgun (WGS) entry which is preliminary data.</text>
</comment>
<evidence type="ECO:0000313" key="3">
    <source>
        <dbReference type="Proteomes" id="UP001066276"/>
    </source>
</evidence>
<evidence type="ECO:0000313" key="2">
    <source>
        <dbReference type="EMBL" id="KAJ1202434.1"/>
    </source>
</evidence>